<dbReference type="OrthoDB" id="1877767at2759"/>
<proteinExistence type="predicted"/>
<comment type="caution">
    <text evidence="3">The sequence shown here is derived from an EMBL/GenBank/DDBJ whole genome shotgun (WGS) entry which is preliminary data.</text>
</comment>
<feature type="region of interest" description="Disordered" evidence="1">
    <location>
        <begin position="1"/>
        <end position="35"/>
    </location>
</feature>
<accession>A0A9P8W7K7</accession>
<feature type="compositionally biased region" description="Basic and acidic residues" evidence="1">
    <location>
        <begin position="277"/>
        <end position="290"/>
    </location>
</feature>
<feature type="compositionally biased region" description="Acidic residues" evidence="1">
    <location>
        <begin position="22"/>
        <end position="32"/>
    </location>
</feature>
<feature type="compositionally biased region" description="Acidic residues" evidence="1">
    <location>
        <begin position="363"/>
        <end position="400"/>
    </location>
</feature>
<evidence type="ECO:0000256" key="1">
    <source>
        <dbReference type="SAM" id="MobiDB-lite"/>
    </source>
</evidence>
<name>A0A9P8W7K7_9HYPO</name>
<feature type="domain" description="Transcription factor TFIIIC triple barrel" evidence="2">
    <location>
        <begin position="37"/>
        <end position="213"/>
    </location>
</feature>
<feature type="compositionally biased region" description="Acidic residues" evidence="1">
    <location>
        <begin position="92"/>
        <end position="112"/>
    </location>
</feature>
<dbReference type="Pfam" id="PF10419">
    <property type="entry name" value="TFIIIC_sub6"/>
    <property type="match status" value="1"/>
</dbReference>
<reference evidence="3 4" key="1">
    <citation type="journal article" date="2021" name="Nat. Commun.">
        <title>Genetic determinants of endophytism in the Arabidopsis root mycobiome.</title>
        <authorList>
            <person name="Mesny F."/>
            <person name="Miyauchi S."/>
            <person name="Thiergart T."/>
            <person name="Pickel B."/>
            <person name="Atanasova L."/>
            <person name="Karlsson M."/>
            <person name="Huettel B."/>
            <person name="Barry K.W."/>
            <person name="Haridas S."/>
            <person name="Chen C."/>
            <person name="Bauer D."/>
            <person name="Andreopoulos W."/>
            <person name="Pangilinan J."/>
            <person name="LaButti K."/>
            <person name="Riley R."/>
            <person name="Lipzen A."/>
            <person name="Clum A."/>
            <person name="Drula E."/>
            <person name="Henrissat B."/>
            <person name="Kohler A."/>
            <person name="Grigoriev I.V."/>
            <person name="Martin F.M."/>
            <person name="Hacquard S."/>
        </authorList>
    </citation>
    <scope>NUCLEOTIDE SEQUENCE [LARGE SCALE GENOMIC DNA]</scope>
    <source>
        <strain evidence="3 4">MPI-CAGE-CH-0241</strain>
    </source>
</reference>
<keyword evidence="4" id="KW-1185">Reference proteome</keyword>
<feature type="region of interest" description="Disordered" evidence="1">
    <location>
        <begin position="277"/>
        <end position="296"/>
    </location>
</feature>
<sequence length="400" mass="45218">MASAVDEATLANAPGALGLQELQEDDQDEWEYEYSTTETETYYLTIELSHPEFKDRQSKAVHHSRGGYYKHWLDQTPGQLKAAGEADHEGDNDNDDEPLPEPEADDDEPDIDPELHDKGKGVDREGDNDNDKAQGNNEDNDQVEDIQVLDLHSNNPIISYKGRVFEGEWAEVIGTEAIFAHRDTEKPLPALRRLDKNLDLLAASASRILTKEKILKPSVPKEDPLAAIREEWNIRIPVGKDRTGERAEQTRFLENLIALKIKKGETDRVTVYARDGEGKDFKDSRDPDYKPRRRRRLLNEDGEEVIPKRDRRRGLRRVGRPRIRLGRVRGGAAAAAPTAPAIDVGAVVNGSNVLSTPTPDRWEELDEREDEDDEDEDDNDDEDMEDSSESDEDEDMTAMN</sequence>
<feature type="region of interest" description="Disordered" evidence="1">
    <location>
        <begin position="70"/>
        <end position="142"/>
    </location>
</feature>
<dbReference type="InterPro" id="IPR019481">
    <property type="entry name" value="TFIIIC_triple_barrel"/>
</dbReference>
<organism evidence="3 4">
    <name type="scientific">Thelonectria olida</name>
    <dbReference type="NCBI Taxonomy" id="1576542"/>
    <lineage>
        <taxon>Eukaryota</taxon>
        <taxon>Fungi</taxon>
        <taxon>Dikarya</taxon>
        <taxon>Ascomycota</taxon>
        <taxon>Pezizomycotina</taxon>
        <taxon>Sordariomycetes</taxon>
        <taxon>Hypocreomycetidae</taxon>
        <taxon>Hypocreales</taxon>
        <taxon>Nectriaceae</taxon>
        <taxon>Thelonectria</taxon>
    </lineage>
</organism>
<feature type="compositionally biased region" description="Basic and acidic residues" evidence="1">
    <location>
        <begin position="113"/>
        <end position="132"/>
    </location>
</feature>
<gene>
    <name evidence="3" type="ORF">B0T10DRAFT_310814</name>
</gene>
<dbReference type="EMBL" id="JAGPYM010000008">
    <property type="protein sequence ID" value="KAH6891379.1"/>
    <property type="molecule type" value="Genomic_DNA"/>
</dbReference>
<protein>
    <recommendedName>
        <fullName evidence="2">Transcription factor TFIIIC triple barrel domain-containing protein</fullName>
    </recommendedName>
</protein>
<evidence type="ECO:0000259" key="2">
    <source>
        <dbReference type="Pfam" id="PF10419"/>
    </source>
</evidence>
<dbReference type="Gene3D" id="2.60.40.4370">
    <property type="match status" value="1"/>
</dbReference>
<evidence type="ECO:0000313" key="4">
    <source>
        <dbReference type="Proteomes" id="UP000777438"/>
    </source>
</evidence>
<dbReference type="Proteomes" id="UP000777438">
    <property type="component" value="Unassembled WGS sequence"/>
</dbReference>
<feature type="region of interest" description="Disordered" evidence="1">
    <location>
        <begin position="350"/>
        <end position="400"/>
    </location>
</feature>
<evidence type="ECO:0000313" key="3">
    <source>
        <dbReference type="EMBL" id="KAH6891379.1"/>
    </source>
</evidence>
<dbReference type="AlphaFoldDB" id="A0A9P8W7K7"/>